<organism evidence="1 2">
    <name type="scientific">Pseudomonas protegens (strain DSM 19095 / LMG 27888 / CFBP 6595 / CHA0)</name>
    <dbReference type="NCBI Taxonomy" id="1124983"/>
    <lineage>
        <taxon>Bacteria</taxon>
        <taxon>Pseudomonadati</taxon>
        <taxon>Pseudomonadota</taxon>
        <taxon>Gammaproteobacteria</taxon>
        <taxon>Pseudomonadales</taxon>
        <taxon>Pseudomonadaceae</taxon>
        <taxon>Pseudomonas</taxon>
    </lineage>
</organism>
<sequence length="29" mass="3460">MAEVDNRYLEVMETLAYRGHALSLIHKIW</sequence>
<evidence type="ECO:0000313" key="1">
    <source>
        <dbReference type="EMBL" id="AGL83302.1"/>
    </source>
</evidence>
<accession>A0A2C9EI25</accession>
<protein>
    <submittedName>
        <fullName evidence="1">Uncharacterized protein</fullName>
    </submittedName>
</protein>
<evidence type="ECO:0000313" key="2">
    <source>
        <dbReference type="Proteomes" id="UP000013940"/>
    </source>
</evidence>
<name>A0A2C9EI25_PSEPH</name>
<dbReference type="EMBL" id="CP003190">
    <property type="protein sequence ID" value="AGL83302.1"/>
    <property type="molecule type" value="Genomic_DNA"/>
</dbReference>
<dbReference type="Proteomes" id="UP000013940">
    <property type="component" value="Chromosome"/>
</dbReference>
<reference evidence="2" key="1">
    <citation type="journal article" date="2014" name="Genome Announc.">
        <title>Full-genome sequence of the plant growth-promoting bacterium Pseudomonas protegens CHA0.</title>
        <authorList>
            <person name="Jousset A."/>
            <person name="Schuldes J."/>
            <person name="Keel C."/>
            <person name="Maurhofer M."/>
            <person name="Daniel R."/>
            <person name="Scheu S."/>
            <person name="Thuermer A."/>
        </authorList>
    </citation>
    <scope>NUCLEOTIDE SEQUENCE [LARGE SCALE GENOMIC DNA]</scope>
    <source>
        <strain evidence="2">DSM 19095 / LMG 27888 / CFBP 6595 / CHA0</strain>
    </source>
</reference>
<dbReference type="AlphaFoldDB" id="A0A2C9EI25"/>
<gene>
    <name evidence="1" type="ORF">PFLCHA0_c15140</name>
</gene>
<dbReference type="HOGENOM" id="CLU_3409976_0_0_6"/>
<dbReference type="KEGG" id="pprc:PFLCHA0_c15140"/>
<proteinExistence type="predicted"/>